<dbReference type="CDD" id="cd24163">
    <property type="entry name" value="RWDD2_C"/>
    <property type="match status" value="1"/>
</dbReference>
<comment type="caution">
    <text evidence="2">The sequence shown here is derived from an EMBL/GenBank/DDBJ whole genome shotgun (WGS) entry which is preliminary data.</text>
</comment>
<dbReference type="AlphaFoldDB" id="A0A1C7NHW3"/>
<name>A0A1C7NHW3_9FUNG</name>
<dbReference type="InterPro" id="IPR016135">
    <property type="entry name" value="UBQ-conjugating_enzyme/RWD"/>
</dbReference>
<gene>
    <name evidence="2" type="primary">Rwdd2b</name>
    <name evidence="2" type="ORF">A0J61_03363</name>
</gene>
<dbReference type="OrthoDB" id="432412at2759"/>
<reference evidence="2 3" key="1">
    <citation type="submission" date="2016-03" db="EMBL/GenBank/DDBJ databases">
        <title>Choanephora cucurbitarum.</title>
        <authorList>
            <person name="Min B."/>
            <person name="Park H."/>
            <person name="Park J.-H."/>
            <person name="Shin H.-D."/>
            <person name="Choi I.-G."/>
        </authorList>
    </citation>
    <scope>NUCLEOTIDE SEQUENCE [LARGE SCALE GENOMIC DNA]</scope>
    <source>
        <strain evidence="2 3">KUS-F28377</strain>
    </source>
</reference>
<evidence type="ECO:0000313" key="3">
    <source>
        <dbReference type="Proteomes" id="UP000093000"/>
    </source>
</evidence>
<dbReference type="InterPro" id="IPR010541">
    <property type="entry name" value="Prp3_C"/>
</dbReference>
<dbReference type="Pfam" id="PF06544">
    <property type="entry name" value="Prp3_C"/>
    <property type="match status" value="1"/>
</dbReference>
<dbReference type="InterPro" id="IPR017359">
    <property type="entry name" value="Phi-like"/>
</dbReference>
<dbReference type="InParanoid" id="A0A1C7NHW3"/>
<dbReference type="EMBL" id="LUGH01000143">
    <property type="protein sequence ID" value="OBZ88580.1"/>
    <property type="molecule type" value="Genomic_DNA"/>
</dbReference>
<feature type="domain" description="Small nuclear ribonucleoprotein Prp3 C-terminal" evidence="1">
    <location>
        <begin position="193"/>
        <end position="319"/>
    </location>
</feature>
<dbReference type="Gene3D" id="3.10.110.10">
    <property type="entry name" value="Ubiquitin Conjugating Enzyme"/>
    <property type="match status" value="1"/>
</dbReference>
<dbReference type="PIRSF" id="PIRSF038021">
    <property type="entry name" value="UCP038021_RWDD2"/>
    <property type="match status" value="1"/>
</dbReference>
<protein>
    <submittedName>
        <fullName evidence="2">RWD domain-containing protein 2B</fullName>
    </submittedName>
</protein>
<keyword evidence="3" id="KW-1185">Reference proteome</keyword>
<accession>A0A1C7NHW3</accession>
<dbReference type="Proteomes" id="UP000093000">
    <property type="component" value="Unassembled WGS sequence"/>
</dbReference>
<organism evidence="2 3">
    <name type="scientific">Choanephora cucurbitarum</name>
    <dbReference type="NCBI Taxonomy" id="101091"/>
    <lineage>
        <taxon>Eukaryota</taxon>
        <taxon>Fungi</taxon>
        <taxon>Fungi incertae sedis</taxon>
        <taxon>Mucoromycota</taxon>
        <taxon>Mucoromycotina</taxon>
        <taxon>Mucoromycetes</taxon>
        <taxon>Mucorales</taxon>
        <taxon>Mucorineae</taxon>
        <taxon>Choanephoraceae</taxon>
        <taxon>Choanephoroideae</taxon>
        <taxon>Choanephora</taxon>
    </lineage>
</organism>
<dbReference type="PANTHER" id="PTHR15955">
    <property type="entry name" value="RWD DOMAIN CONTAINING PROTEIN 2"/>
    <property type="match status" value="1"/>
</dbReference>
<sequence length="325" mass="37775">MFDPANILLDSGTMSRKEAVVDAVNTVDLLQSIYFDKEFEFKTAEDEANYQHLQSCMEQEDWTDNTTQLEFHIKAPIDLPENEREQGGYHLYLTFYCRLSTTSPTEYGLTIPSASNLWLAREDHETLVYAMTNEVDIPDQEERSTCIVEKMQQMQVIAEPYALTWLKRKQEQTEKEKAALAIENGPVRFLRDWIWFPMIYTREKRGDIVKWAPKYGITGFLCPGKPGCMCLEGTEQKIAQFINDIKTISWADIPAGHKKMTSRWKQVIECQDKAGFESQRIFKDMQEVKFEIHGAFANHNNLSMLQTWLNERGCGEAFSHLFEYE</sequence>
<evidence type="ECO:0000259" key="1">
    <source>
        <dbReference type="Pfam" id="PF06544"/>
    </source>
</evidence>
<dbReference type="PANTHER" id="PTHR15955:SF10">
    <property type="entry name" value="DUF1115 DOMAIN PROTEIN (AFU_ORTHOLOGUE AFUA_5G14750)"/>
    <property type="match status" value="1"/>
</dbReference>
<dbReference type="InterPro" id="IPR059181">
    <property type="entry name" value="RWDD2A-B_C"/>
</dbReference>
<evidence type="ECO:0000313" key="2">
    <source>
        <dbReference type="EMBL" id="OBZ88580.1"/>
    </source>
</evidence>
<proteinExistence type="predicted"/>